<feature type="compositionally biased region" description="Polar residues" evidence="1">
    <location>
        <begin position="588"/>
        <end position="624"/>
    </location>
</feature>
<dbReference type="RefSeq" id="XP_031766127.2">
    <property type="nucleotide sequence ID" value="XM_031910267.2"/>
</dbReference>
<dbReference type="PANTHER" id="PTHR24047:SF32">
    <property type="entry name" value="FI01909P-RELATED"/>
    <property type="match status" value="1"/>
</dbReference>
<accession>A0A6J3C0D9</accession>
<evidence type="ECO:0000256" key="2">
    <source>
        <dbReference type="SAM" id="SignalP"/>
    </source>
</evidence>
<dbReference type="InterPro" id="IPR000742">
    <property type="entry name" value="EGF"/>
</dbReference>
<organism evidence="4 6">
    <name type="scientific">Galleria mellonella</name>
    <name type="common">Greater wax moth</name>
    <dbReference type="NCBI Taxonomy" id="7137"/>
    <lineage>
        <taxon>Eukaryota</taxon>
        <taxon>Metazoa</taxon>
        <taxon>Ecdysozoa</taxon>
        <taxon>Arthropoda</taxon>
        <taxon>Hexapoda</taxon>
        <taxon>Insecta</taxon>
        <taxon>Pterygota</taxon>
        <taxon>Neoptera</taxon>
        <taxon>Endopterygota</taxon>
        <taxon>Lepidoptera</taxon>
        <taxon>Glossata</taxon>
        <taxon>Ditrysia</taxon>
        <taxon>Pyraloidea</taxon>
        <taxon>Pyralidae</taxon>
        <taxon>Galleriinae</taxon>
        <taxon>Galleria</taxon>
    </lineage>
</organism>
<feature type="compositionally biased region" description="Polar residues" evidence="1">
    <location>
        <begin position="325"/>
        <end position="347"/>
    </location>
</feature>
<dbReference type="Gene3D" id="2.10.25.10">
    <property type="entry name" value="Laminin"/>
    <property type="match status" value="5"/>
</dbReference>
<feature type="domain" description="EGF-like" evidence="3">
    <location>
        <begin position="148"/>
        <end position="179"/>
    </location>
</feature>
<protein>
    <recommendedName>
        <fullName evidence="3">EGF-like domain-containing protein</fullName>
    </recommendedName>
</protein>
<dbReference type="AlphaFoldDB" id="A0A6J3C0D9"/>
<keyword evidence="4" id="KW-1185">Reference proteome</keyword>
<dbReference type="RefSeq" id="XP_052750789.1">
    <property type="nucleotide sequence ID" value="XM_052894829.1"/>
</dbReference>
<dbReference type="RefSeq" id="XP_026764686.2">
    <property type="nucleotide sequence ID" value="XM_026908885.3"/>
</dbReference>
<dbReference type="KEGG" id="gmw:113523011"/>
<feature type="domain" description="EGF-like" evidence="3">
    <location>
        <begin position="667"/>
        <end position="702"/>
    </location>
</feature>
<reference evidence="5 6" key="1">
    <citation type="submission" date="2025-05" db="UniProtKB">
        <authorList>
            <consortium name="RefSeq"/>
        </authorList>
    </citation>
    <scope>IDENTIFICATION</scope>
    <source>
        <tissue evidence="5 6">Whole larvae</tissue>
    </source>
</reference>
<dbReference type="SMART" id="SM00181">
    <property type="entry name" value="EGF"/>
    <property type="match status" value="6"/>
</dbReference>
<name>A0A6J3C0D9_GALME</name>
<dbReference type="InterPro" id="IPR053255">
    <property type="entry name" value="EGF-like_domain"/>
</dbReference>
<keyword evidence="2" id="KW-0732">Signal</keyword>
<sequence>MRIFLLLGALLVGCARADSDVQYVKGVKGGYGSRYQYKGDTNYLRFYNNTQVNTTRHDPAEDVGVCYVEVPTINLVSDPSHVPAGNGSRPELSRIRTCCKGYIRNAHNYMLCEPVCTNECVNALCVAPDTCKCFPDHVKNLAGVCVATCPIGCQNGHCAGGECICNDGFKLDPDSKFCIPSCRENCGGLGNCTAPNTCECKTGYKSTHEGSCRAVCDRCENGDCVAPNDCRCRSGYAKDQQGKCVPQCNPACSSGSCVAPNTCSRRSNTDDDSHLHVTPIRVRPLYPLNQIQNGSAPYPYNQTDNHQYHQGQYSQTDYGRGDVETYNSRYPTNQRPGQYSDYQHSTIQQSSNDSQYYSNHGTFYSSQYPSQGPNSLTTYGRYNNSDSQAVNGSNEFQYSSNQYSNPNNQFPNSQNPNNQYPNNQYPNSQNPNNQYPNNQYPNYQYPNNQYPNNQYPNNQYPNNEYPNNRYPNNQYPNSQHSNNPNPNQQRHTYPASSPRYGSNHPSNQDTTTEQYPQSVSEGYNPDRQRPSNNSSHPNQRSDNPQHPDNRPSQGRPYYPNSNQGPYPGYGYPEESYSPSNPTRDRNNRPFNSFNQVGSDHNRARNGSQDVNHGSFHQSNQYEDQQNAEYVPVCSRPCINSHCVEGNECRCNPGYIPDRSDPSRCLPNCPGGCPNGVCSAPHLCLCKVGYYKDTSVKGRQICIKQIR</sequence>
<evidence type="ECO:0000256" key="1">
    <source>
        <dbReference type="SAM" id="MobiDB-lite"/>
    </source>
</evidence>
<gene>
    <name evidence="5 6 7" type="primary">LOC113523011</name>
</gene>
<feature type="compositionally biased region" description="Low complexity" evidence="1">
    <location>
        <begin position="556"/>
        <end position="581"/>
    </location>
</feature>
<dbReference type="GeneID" id="113523011"/>
<evidence type="ECO:0000259" key="3">
    <source>
        <dbReference type="SMART" id="SM00181"/>
    </source>
</evidence>
<proteinExistence type="predicted"/>
<feature type="chain" id="PRO_5044643076" description="EGF-like domain-containing protein" evidence="2">
    <location>
        <begin position="18"/>
        <end position="706"/>
    </location>
</feature>
<feature type="compositionally biased region" description="Polar residues" evidence="1">
    <location>
        <begin position="360"/>
        <end position="396"/>
    </location>
</feature>
<dbReference type="PANTHER" id="PTHR24047">
    <property type="entry name" value="FI01909P-RELATED"/>
    <property type="match status" value="1"/>
</dbReference>
<feature type="signal peptide" evidence="2">
    <location>
        <begin position="1"/>
        <end position="17"/>
    </location>
</feature>
<feature type="compositionally biased region" description="Low complexity" evidence="1">
    <location>
        <begin position="397"/>
        <end position="489"/>
    </location>
</feature>
<feature type="compositionally biased region" description="Polar residues" evidence="1">
    <location>
        <begin position="490"/>
        <end position="521"/>
    </location>
</feature>
<feature type="domain" description="EGF-like" evidence="3">
    <location>
        <begin position="215"/>
        <end position="245"/>
    </location>
</feature>
<evidence type="ECO:0000313" key="7">
    <source>
        <dbReference type="RefSeq" id="XP_052750789.1"/>
    </source>
</evidence>
<dbReference type="Proteomes" id="UP001652740">
    <property type="component" value="Unplaced"/>
</dbReference>
<evidence type="ECO:0000313" key="5">
    <source>
        <dbReference type="RefSeq" id="XP_026764686.2"/>
    </source>
</evidence>
<evidence type="ECO:0000313" key="6">
    <source>
        <dbReference type="RefSeq" id="XP_031766127.2"/>
    </source>
</evidence>
<feature type="domain" description="EGF-like" evidence="3">
    <location>
        <begin position="115"/>
        <end position="146"/>
    </location>
</feature>
<feature type="region of interest" description="Disordered" evidence="1">
    <location>
        <begin position="290"/>
        <end position="624"/>
    </location>
</feature>
<feature type="domain" description="EGF-like" evidence="3">
    <location>
        <begin position="632"/>
        <end position="665"/>
    </location>
</feature>
<feature type="compositionally biased region" description="Low complexity" evidence="1">
    <location>
        <begin position="348"/>
        <end position="359"/>
    </location>
</feature>
<evidence type="ECO:0000313" key="4">
    <source>
        <dbReference type="Proteomes" id="UP001652740"/>
    </source>
</evidence>
<feature type="domain" description="EGF-like" evidence="3">
    <location>
        <begin position="181"/>
        <end position="213"/>
    </location>
</feature>
<feature type="compositionally biased region" description="Polar residues" evidence="1">
    <location>
        <begin position="290"/>
        <end position="317"/>
    </location>
</feature>
<feature type="compositionally biased region" description="Polar residues" evidence="1">
    <location>
        <begin position="530"/>
        <end position="542"/>
    </location>
</feature>